<dbReference type="Gene3D" id="3.40.50.150">
    <property type="entry name" value="Vaccinia Virus protein VP39"/>
    <property type="match status" value="1"/>
</dbReference>
<proteinExistence type="predicted"/>
<dbReference type="GO" id="GO:0008757">
    <property type="term" value="F:S-adenosylmethionine-dependent methyltransferase activity"/>
    <property type="evidence" value="ECO:0007669"/>
    <property type="project" value="InterPro"/>
</dbReference>
<dbReference type="EMBL" id="VSWD01000011">
    <property type="protein sequence ID" value="KAK3087122.1"/>
    <property type="molecule type" value="Genomic_DNA"/>
</dbReference>
<evidence type="ECO:0000259" key="1">
    <source>
        <dbReference type="Pfam" id="PF08241"/>
    </source>
</evidence>
<protein>
    <recommendedName>
        <fullName evidence="1">Methyltransferase type 11 domain-containing protein</fullName>
    </recommendedName>
</protein>
<accession>A0AA88XR57</accession>
<reference evidence="2" key="1">
    <citation type="submission" date="2019-08" db="EMBL/GenBank/DDBJ databases">
        <title>The improved chromosome-level genome for the pearl oyster Pinctada fucata martensii using PacBio sequencing and Hi-C.</title>
        <authorList>
            <person name="Zheng Z."/>
        </authorList>
    </citation>
    <scope>NUCLEOTIDE SEQUENCE</scope>
    <source>
        <strain evidence="2">ZZ-2019</strain>
        <tissue evidence="2">Adductor muscle</tissue>
    </source>
</reference>
<dbReference type="InterPro" id="IPR029063">
    <property type="entry name" value="SAM-dependent_MTases_sf"/>
</dbReference>
<evidence type="ECO:0000313" key="2">
    <source>
        <dbReference type="EMBL" id="KAK3087122.1"/>
    </source>
</evidence>
<comment type="caution">
    <text evidence="2">The sequence shown here is derived from an EMBL/GenBank/DDBJ whole genome shotgun (WGS) entry which is preliminary data.</text>
</comment>
<sequence>MSSAIATLNNRGYQMATPSPLLQDWLSSYDGQHPLLDIGCAYGINTYKALELGIPTVSMDLEKKHLDILLQNMDKEYRHLSTCVIGELPYSIPFSDNYFSGILCAEVIHFLDGKSIETSIDLIYRKLVPNGKFVMTMASDKLLEYIDKDMHTKFQDDLENGIKWPGEMPMDAEFTKKFQNIIENDGIRSEIDHIFGNLLHFCSVEQITEVLQHRGFGILHANVGEHPGYEDPEGLGTVPKRILLVVAQKL</sequence>
<dbReference type="AlphaFoldDB" id="A0AA88XR57"/>
<dbReference type="CDD" id="cd02440">
    <property type="entry name" value="AdoMet_MTases"/>
    <property type="match status" value="1"/>
</dbReference>
<feature type="domain" description="Methyltransferase type 11" evidence="1">
    <location>
        <begin position="36"/>
        <end position="135"/>
    </location>
</feature>
<name>A0AA88XR57_PINIB</name>
<evidence type="ECO:0000313" key="3">
    <source>
        <dbReference type="Proteomes" id="UP001186944"/>
    </source>
</evidence>
<gene>
    <name evidence="2" type="ORF">FSP39_002016</name>
</gene>
<dbReference type="SUPFAM" id="SSF53335">
    <property type="entry name" value="S-adenosyl-L-methionine-dependent methyltransferases"/>
    <property type="match status" value="1"/>
</dbReference>
<dbReference type="Pfam" id="PF08241">
    <property type="entry name" value="Methyltransf_11"/>
    <property type="match status" value="1"/>
</dbReference>
<dbReference type="Proteomes" id="UP001186944">
    <property type="component" value="Unassembled WGS sequence"/>
</dbReference>
<dbReference type="InterPro" id="IPR013216">
    <property type="entry name" value="Methyltransf_11"/>
</dbReference>
<organism evidence="2 3">
    <name type="scientific">Pinctada imbricata</name>
    <name type="common">Atlantic pearl-oyster</name>
    <name type="synonym">Pinctada martensii</name>
    <dbReference type="NCBI Taxonomy" id="66713"/>
    <lineage>
        <taxon>Eukaryota</taxon>
        <taxon>Metazoa</taxon>
        <taxon>Spiralia</taxon>
        <taxon>Lophotrochozoa</taxon>
        <taxon>Mollusca</taxon>
        <taxon>Bivalvia</taxon>
        <taxon>Autobranchia</taxon>
        <taxon>Pteriomorphia</taxon>
        <taxon>Pterioida</taxon>
        <taxon>Pterioidea</taxon>
        <taxon>Pteriidae</taxon>
        <taxon>Pinctada</taxon>
    </lineage>
</organism>
<keyword evidence="3" id="KW-1185">Reference proteome</keyword>